<gene>
    <name evidence="1" type="ORF">ET475_13155</name>
</gene>
<dbReference type="Proteomes" id="UP000293995">
    <property type="component" value="Chromosome"/>
</dbReference>
<evidence type="ECO:0000313" key="2">
    <source>
        <dbReference type="Proteomes" id="UP000293995"/>
    </source>
</evidence>
<protein>
    <recommendedName>
        <fullName evidence="3">DNA-binding protein</fullName>
    </recommendedName>
</protein>
<reference evidence="1 2" key="1">
    <citation type="submission" date="2019-01" db="EMBL/GenBank/DDBJ databases">
        <title>Genome sequencing of strain DFW100M-13.</title>
        <authorList>
            <person name="Heo J."/>
            <person name="Kim S.-J."/>
            <person name="Kim J.-S."/>
            <person name="Hong S.-B."/>
            <person name="Kwon S.-W."/>
        </authorList>
    </citation>
    <scope>NUCLEOTIDE SEQUENCE [LARGE SCALE GENOMIC DNA]</scope>
    <source>
        <strain evidence="1 2">DFW100M-13</strain>
    </source>
</reference>
<dbReference type="KEGG" id="mprt:ET475_13155"/>
<organism evidence="1 2">
    <name type="scientific">Microbacterium protaetiae</name>
    <dbReference type="NCBI Taxonomy" id="2509458"/>
    <lineage>
        <taxon>Bacteria</taxon>
        <taxon>Bacillati</taxon>
        <taxon>Actinomycetota</taxon>
        <taxon>Actinomycetes</taxon>
        <taxon>Micrococcales</taxon>
        <taxon>Microbacteriaceae</taxon>
        <taxon>Microbacterium</taxon>
    </lineage>
</organism>
<name>A0A4P6EH76_9MICO</name>
<dbReference type="AlphaFoldDB" id="A0A4P6EH76"/>
<dbReference type="OrthoDB" id="5184241at2"/>
<evidence type="ECO:0008006" key="3">
    <source>
        <dbReference type="Google" id="ProtNLM"/>
    </source>
</evidence>
<proteinExistence type="predicted"/>
<keyword evidence="2" id="KW-1185">Reference proteome</keyword>
<dbReference type="EMBL" id="CP035494">
    <property type="protein sequence ID" value="QAY60843.1"/>
    <property type="molecule type" value="Genomic_DNA"/>
</dbReference>
<dbReference type="RefSeq" id="WP_129391087.1">
    <property type="nucleotide sequence ID" value="NZ_CP035494.1"/>
</dbReference>
<evidence type="ECO:0000313" key="1">
    <source>
        <dbReference type="EMBL" id="QAY60843.1"/>
    </source>
</evidence>
<sequence length="198" mass="20731">MFILTIDQKASRTGSDLIPDALAEFARLAPAHITAGPERTVGDELQLATDDAGTALRIILHATRTQHWSTGVGLGEVETPLPASIRSGRGPAFIHARAAVDRAKSDPTRVAISGGPGATDAEALVRLLIDVRDRRTDKGWQVSDALAEGLSQQEVAQRLRISAAAVSLRARAAGLRVEEQAVPALVRVLAAADAQAGA</sequence>
<accession>A0A4P6EH76</accession>